<dbReference type="EMBL" id="CP003696">
    <property type="protein sequence ID" value="AGP31890.1"/>
    <property type="molecule type" value="Genomic_DNA"/>
</dbReference>
<dbReference type="PATRIC" id="fig|1200352.3.peg.2307"/>
<dbReference type="Pfam" id="PF02538">
    <property type="entry name" value="Hydantoinase_B"/>
    <property type="match status" value="1"/>
</dbReference>
<dbReference type="GO" id="GO:0006749">
    <property type="term" value="P:glutathione metabolic process"/>
    <property type="evidence" value="ECO:0007669"/>
    <property type="project" value="TreeGrafter"/>
</dbReference>
<dbReference type="eggNOG" id="COG0146">
    <property type="taxonomic scope" value="Bacteria"/>
</dbReference>
<dbReference type="PANTHER" id="PTHR11365">
    <property type="entry name" value="5-OXOPROLINASE RELATED"/>
    <property type="match status" value="1"/>
</dbReference>
<gene>
    <name evidence="2" type="ORF">A606_11255</name>
</gene>
<dbReference type="AlphaFoldDB" id="S4XJG2"/>
<dbReference type="InterPro" id="IPR003692">
    <property type="entry name" value="Hydantoinase_B"/>
</dbReference>
<dbReference type="GO" id="GO:0005829">
    <property type="term" value="C:cytosol"/>
    <property type="evidence" value="ECO:0007669"/>
    <property type="project" value="TreeGrafter"/>
</dbReference>
<evidence type="ECO:0000313" key="3">
    <source>
        <dbReference type="Proteomes" id="UP000014809"/>
    </source>
</evidence>
<keyword evidence="3" id="KW-1185">Reference proteome</keyword>
<dbReference type="PANTHER" id="PTHR11365:SF23">
    <property type="entry name" value="HYPOTHETICAL 5-OXOPROLINASE (EUROFUNG)-RELATED"/>
    <property type="match status" value="1"/>
</dbReference>
<dbReference type="KEGG" id="cter:A606_11255"/>
<dbReference type="InterPro" id="IPR045079">
    <property type="entry name" value="Oxoprolinase-like"/>
</dbReference>
<protein>
    <submittedName>
        <fullName evidence="2">N-methylhydantoinase</fullName>
    </submittedName>
</protein>
<evidence type="ECO:0000259" key="1">
    <source>
        <dbReference type="Pfam" id="PF02538"/>
    </source>
</evidence>
<dbReference type="STRING" id="1200352.A606_11255"/>
<feature type="domain" description="Hydantoinase B/oxoprolinase" evidence="1">
    <location>
        <begin position="6"/>
        <end position="531"/>
    </location>
</feature>
<dbReference type="GO" id="GO:0017168">
    <property type="term" value="F:5-oxoprolinase (ATP-hydrolyzing) activity"/>
    <property type="evidence" value="ECO:0007669"/>
    <property type="project" value="TreeGrafter"/>
</dbReference>
<sequence>MPTSLDPVTFEVLKNAFVNTVDQMAEQILRTCYSFVIYSRDFSSAICDLEGNTVMQGTGDIAAHVGTLHYTAKAVIRDFGDDMHPGDVFVINDPYEGGSHFNDTRIIRPIYYEGELLGYAQANGHWADVGGATPGSFNVKALDHMGEGLRIPPTRLWKEGEFLTDVAYLIAKNTRNPRDIIGDMQAQAEATKVAEREMQRLCAKYGVETVKTAMAEVQDYVEELTRAKIAALPDGTWYTEDYIDQDPALGEGLIPVTMKMTIEGDTVHYDLSESHASISSMLNAGFGGSFAGIVAGTKMQFPDIPLNSGFYRVVTADLGPIGSVVNAEWPRPCAGFCSGPFEKIMSSVFEIWSDIQPTRAMAATFNLEYLLVGGKDNRLEDNASYMWYDWMMGGWGGRNGGDGYNGSAAVFGVQYGTQPLEGQERLAPVLTTCHDLVPDSGGPGKFRGGLGAEKGGKLWASDNTVMSYCCDRERSVTWGLWGGLPSIPHGVWLNKGTEEEQYLGSIFAALPIKSGDEFTRPSAGGGGLGDPLQRDPAAVLEDVIDGYVTVERAEIDYGVVITEIDPEIFEYEIDEAATEASRENIRAHRAEWMKRDPEEVSAEYQQKLINEMDCVRRFGVILDWGTGEVLEETTRQFRDMLARRTTVHWTDDPDQLFVEGTLRHHPSKIAAAV</sequence>
<name>S4XJG2_9CORY</name>
<organism evidence="2 3">
    <name type="scientific">Corynebacterium terpenotabidum Y-11</name>
    <dbReference type="NCBI Taxonomy" id="1200352"/>
    <lineage>
        <taxon>Bacteria</taxon>
        <taxon>Bacillati</taxon>
        <taxon>Actinomycetota</taxon>
        <taxon>Actinomycetes</taxon>
        <taxon>Mycobacteriales</taxon>
        <taxon>Corynebacteriaceae</taxon>
        <taxon>Corynebacterium</taxon>
    </lineage>
</organism>
<dbReference type="Proteomes" id="UP000014809">
    <property type="component" value="Chromosome"/>
</dbReference>
<dbReference type="HOGENOM" id="CLU_020413_1_0_11"/>
<reference evidence="2 3" key="1">
    <citation type="submission" date="2012-06" db="EMBL/GenBank/DDBJ databases">
        <title>Complete genome sequence of Corynebacterium terpenotabidum Y-11 (=DSM 44721).</title>
        <authorList>
            <person name="Ruckert C."/>
            <person name="Albersmeier A."/>
            <person name="Al-Dilaimi A."/>
            <person name="Szczepanowski R."/>
            <person name="Kalinowski J."/>
        </authorList>
    </citation>
    <scope>NUCLEOTIDE SEQUENCE [LARGE SCALE GENOMIC DNA]</scope>
    <source>
        <strain evidence="2 3">Y-11</strain>
    </source>
</reference>
<dbReference type="RefSeq" id="WP_020442239.1">
    <property type="nucleotide sequence ID" value="NC_021663.1"/>
</dbReference>
<evidence type="ECO:0000313" key="2">
    <source>
        <dbReference type="EMBL" id="AGP31890.1"/>
    </source>
</evidence>
<dbReference type="OrthoDB" id="102473at2"/>
<accession>S4XJG2</accession>
<proteinExistence type="predicted"/>